<dbReference type="RefSeq" id="WP_091209638.1">
    <property type="nucleotide sequence ID" value="NZ_FOCL01000002.1"/>
</dbReference>
<sequence length="65" mass="7443">MRTFKVLNILLMAENRKSETFREFMDSDGKINIVILVTIILLLGFGIFVWSINKKLKKAISKKGA</sequence>
<evidence type="ECO:0000256" key="1">
    <source>
        <dbReference type="SAM" id="Phobius"/>
    </source>
</evidence>
<reference evidence="3" key="1">
    <citation type="submission" date="2016-10" db="EMBL/GenBank/DDBJ databases">
        <authorList>
            <person name="Varghese N."/>
            <person name="Submissions S."/>
        </authorList>
    </citation>
    <scope>NUCLEOTIDE SEQUENCE [LARGE SCALE GENOMIC DNA]</scope>
    <source>
        <strain evidence="3">Gh-48</strain>
    </source>
</reference>
<keyword evidence="3" id="KW-1185">Reference proteome</keyword>
<proteinExistence type="predicted"/>
<keyword evidence="1" id="KW-1133">Transmembrane helix</keyword>
<dbReference type="EMBL" id="FOCL01000002">
    <property type="protein sequence ID" value="SEN09802.1"/>
    <property type="molecule type" value="Genomic_DNA"/>
</dbReference>
<evidence type="ECO:0000313" key="3">
    <source>
        <dbReference type="Proteomes" id="UP000198942"/>
    </source>
</evidence>
<keyword evidence="1" id="KW-0812">Transmembrane</keyword>
<organism evidence="2 3">
    <name type="scientific">Mucilaginibacter gossypiicola</name>
    <dbReference type="NCBI Taxonomy" id="551995"/>
    <lineage>
        <taxon>Bacteria</taxon>
        <taxon>Pseudomonadati</taxon>
        <taxon>Bacteroidota</taxon>
        <taxon>Sphingobacteriia</taxon>
        <taxon>Sphingobacteriales</taxon>
        <taxon>Sphingobacteriaceae</taxon>
        <taxon>Mucilaginibacter</taxon>
    </lineage>
</organism>
<accession>A0A1H8DRA8</accession>
<protein>
    <submittedName>
        <fullName evidence="2">Uncharacterized protein</fullName>
    </submittedName>
</protein>
<gene>
    <name evidence="2" type="ORF">SAMN05192574_102443</name>
</gene>
<dbReference type="Proteomes" id="UP000198942">
    <property type="component" value="Unassembled WGS sequence"/>
</dbReference>
<feature type="transmembrane region" description="Helical" evidence="1">
    <location>
        <begin position="31"/>
        <end position="52"/>
    </location>
</feature>
<keyword evidence="1" id="KW-0472">Membrane</keyword>
<name>A0A1H8DRA8_9SPHI</name>
<dbReference type="AlphaFoldDB" id="A0A1H8DRA8"/>
<evidence type="ECO:0000313" key="2">
    <source>
        <dbReference type="EMBL" id="SEN09802.1"/>
    </source>
</evidence>